<dbReference type="PANTHER" id="PTHR43685">
    <property type="entry name" value="GLYCOSYLTRANSFERASE"/>
    <property type="match status" value="1"/>
</dbReference>
<dbReference type="InterPro" id="IPR029044">
    <property type="entry name" value="Nucleotide-diphossugar_trans"/>
</dbReference>
<keyword evidence="2" id="KW-0808">Transferase</keyword>
<protein>
    <submittedName>
        <fullName evidence="2">Putative glycosyltransferase EpsJ</fullName>
        <ecNumber evidence="2">2.4.-.-</ecNumber>
    </submittedName>
</protein>
<dbReference type="Proteomes" id="UP000315003">
    <property type="component" value="Chromosome"/>
</dbReference>
<proteinExistence type="predicted"/>
<reference evidence="2 3" key="1">
    <citation type="submission" date="2019-02" db="EMBL/GenBank/DDBJ databases">
        <title>Deep-cultivation of Planctomycetes and their phenomic and genomic characterization uncovers novel biology.</title>
        <authorList>
            <person name="Wiegand S."/>
            <person name="Jogler M."/>
            <person name="Boedeker C."/>
            <person name="Pinto D."/>
            <person name="Vollmers J."/>
            <person name="Rivas-Marin E."/>
            <person name="Kohn T."/>
            <person name="Peeters S.H."/>
            <person name="Heuer A."/>
            <person name="Rast P."/>
            <person name="Oberbeckmann S."/>
            <person name="Bunk B."/>
            <person name="Jeske O."/>
            <person name="Meyerdierks A."/>
            <person name="Storesund J.E."/>
            <person name="Kallscheuer N."/>
            <person name="Luecker S."/>
            <person name="Lage O.M."/>
            <person name="Pohl T."/>
            <person name="Merkel B.J."/>
            <person name="Hornburger P."/>
            <person name="Mueller R.-W."/>
            <person name="Bruemmer F."/>
            <person name="Labrenz M."/>
            <person name="Spormann A.M."/>
            <person name="Op den Camp H."/>
            <person name="Overmann J."/>
            <person name="Amann R."/>
            <person name="Jetten M.S.M."/>
            <person name="Mascher T."/>
            <person name="Medema M.H."/>
            <person name="Devos D.P."/>
            <person name="Kaster A.-K."/>
            <person name="Ovreas L."/>
            <person name="Rohde M."/>
            <person name="Galperin M.Y."/>
            <person name="Jogler C."/>
        </authorList>
    </citation>
    <scope>NUCLEOTIDE SEQUENCE [LARGE SCALE GENOMIC DNA]</scope>
    <source>
        <strain evidence="2 3">SV_7m_r</strain>
    </source>
</reference>
<gene>
    <name evidence="2" type="primary">epsJ_2</name>
    <name evidence="2" type="ORF">SV7mr_34340</name>
</gene>
<dbReference type="AlphaFoldDB" id="A0A517SXN3"/>
<dbReference type="GO" id="GO:0016757">
    <property type="term" value="F:glycosyltransferase activity"/>
    <property type="evidence" value="ECO:0007669"/>
    <property type="project" value="UniProtKB-KW"/>
</dbReference>
<dbReference type="OrthoDB" id="9772170at2"/>
<accession>A0A517SXN3</accession>
<dbReference type="Gene3D" id="3.90.550.10">
    <property type="entry name" value="Spore Coat Polysaccharide Biosynthesis Protein SpsA, Chain A"/>
    <property type="match status" value="1"/>
</dbReference>
<evidence type="ECO:0000259" key="1">
    <source>
        <dbReference type="Pfam" id="PF00535"/>
    </source>
</evidence>
<evidence type="ECO:0000313" key="3">
    <source>
        <dbReference type="Proteomes" id="UP000315003"/>
    </source>
</evidence>
<name>A0A517SXN3_9BACT</name>
<sequence length="319" mass="35699">MTRPAISVIIPCYNREEILPRAIASVLNQSVAACEIIVVDDGSSDRSAQVAAELHSSVQVITQKNGGAASARNAGIEIAQGDWIAFLDSDDEWHRSKLEKQLAAAERYEQADLIFCDTETIDDQGVAMPSRFALGGVHQNTEVVDGHYALMCEDLFPHLLTNSRVITSAVLVRNGLRDLHFAADIWGAEDWYLWMVLSKNVRFAVVDEVLVTMYQQGDNISGKKGRLYRNCLEVLRRLEQVEPDGSELQRKIQFLCRETCSGAIYFSILAGETQAARELIRSEPNNLSATKKKMYSTLLTICPSMLRQAMRTRKSEARW</sequence>
<dbReference type="PROSITE" id="PS51257">
    <property type="entry name" value="PROKAR_LIPOPROTEIN"/>
    <property type="match status" value="1"/>
</dbReference>
<dbReference type="Pfam" id="PF00535">
    <property type="entry name" value="Glycos_transf_2"/>
    <property type="match status" value="1"/>
</dbReference>
<dbReference type="RefSeq" id="WP_145274291.1">
    <property type="nucleotide sequence ID" value="NZ_CP036272.1"/>
</dbReference>
<dbReference type="EC" id="2.4.-.-" evidence="2"/>
<dbReference type="SUPFAM" id="SSF53448">
    <property type="entry name" value="Nucleotide-diphospho-sugar transferases"/>
    <property type="match status" value="1"/>
</dbReference>
<dbReference type="CDD" id="cd00761">
    <property type="entry name" value="Glyco_tranf_GTA_type"/>
    <property type="match status" value="1"/>
</dbReference>
<dbReference type="PANTHER" id="PTHR43685:SF2">
    <property type="entry name" value="GLYCOSYLTRANSFERASE 2-LIKE DOMAIN-CONTAINING PROTEIN"/>
    <property type="match status" value="1"/>
</dbReference>
<organism evidence="2 3">
    <name type="scientific">Stieleria bergensis</name>
    <dbReference type="NCBI Taxonomy" id="2528025"/>
    <lineage>
        <taxon>Bacteria</taxon>
        <taxon>Pseudomonadati</taxon>
        <taxon>Planctomycetota</taxon>
        <taxon>Planctomycetia</taxon>
        <taxon>Pirellulales</taxon>
        <taxon>Pirellulaceae</taxon>
        <taxon>Stieleria</taxon>
    </lineage>
</organism>
<feature type="domain" description="Glycosyltransferase 2-like" evidence="1">
    <location>
        <begin position="7"/>
        <end position="111"/>
    </location>
</feature>
<keyword evidence="2" id="KW-0328">Glycosyltransferase</keyword>
<dbReference type="EMBL" id="CP036272">
    <property type="protein sequence ID" value="QDT60905.1"/>
    <property type="molecule type" value="Genomic_DNA"/>
</dbReference>
<dbReference type="InterPro" id="IPR001173">
    <property type="entry name" value="Glyco_trans_2-like"/>
</dbReference>
<dbReference type="InterPro" id="IPR050834">
    <property type="entry name" value="Glycosyltransf_2"/>
</dbReference>
<keyword evidence="3" id="KW-1185">Reference proteome</keyword>
<evidence type="ECO:0000313" key="2">
    <source>
        <dbReference type="EMBL" id="QDT60905.1"/>
    </source>
</evidence>